<reference evidence="2 3" key="1">
    <citation type="journal article" date="2021" name="Nat. Plants">
        <title>The Taxus genome provides insights into paclitaxel biosynthesis.</title>
        <authorList>
            <person name="Xiong X."/>
            <person name="Gou J."/>
            <person name="Liao Q."/>
            <person name="Li Y."/>
            <person name="Zhou Q."/>
            <person name="Bi G."/>
            <person name="Li C."/>
            <person name="Du R."/>
            <person name="Wang X."/>
            <person name="Sun T."/>
            <person name="Guo L."/>
            <person name="Liang H."/>
            <person name="Lu P."/>
            <person name="Wu Y."/>
            <person name="Zhang Z."/>
            <person name="Ro D.K."/>
            <person name="Shang Y."/>
            <person name="Huang S."/>
            <person name="Yan J."/>
        </authorList>
    </citation>
    <scope>NUCLEOTIDE SEQUENCE [LARGE SCALE GENOMIC DNA]</scope>
    <source>
        <strain evidence="2">Ta-2019</strain>
    </source>
</reference>
<dbReference type="EMBL" id="JAHRHJ020001344">
    <property type="protein sequence ID" value="KAH9293284.1"/>
    <property type="molecule type" value="Genomic_DNA"/>
</dbReference>
<sequence>KQPIEESTVQDEEGRRPSIVKKQVEEHVADQLQGGEVMMKFEDTTSLYNNPFEVTKEEGIHHAKEEEALQQLLMVMDQPLEALEVPTTIVKADPLTDFPYNTLKSKEDGEIS</sequence>
<accession>A0AA38C9R5</accession>
<feature type="region of interest" description="Disordered" evidence="1">
    <location>
        <begin position="1"/>
        <end position="22"/>
    </location>
</feature>
<protein>
    <submittedName>
        <fullName evidence="2">Uncharacterized protein</fullName>
    </submittedName>
</protein>
<gene>
    <name evidence="2" type="ORF">KI387_041508</name>
</gene>
<comment type="caution">
    <text evidence="2">The sequence shown here is derived from an EMBL/GenBank/DDBJ whole genome shotgun (WGS) entry which is preliminary data.</text>
</comment>
<evidence type="ECO:0000313" key="2">
    <source>
        <dbReference type="EMBL" id="KAH9293284.1"/>
    </source>
</evidence>
<feature type="non-terminal residue" evidence="2">
    <location>
        <position position="1"/>
    </location>
</feature>
<evidence type="ECO:0000313" key="3">
    <source>
        <dbReference type="Proteomes" id="UP000824469"/>
    </source>
</evidence>
<feature type="compositionally biased region" description="Basic and acidic residues" evidence="1">
    <location>
        <begin position="12"/>
        <end position="22"/>
    </location>
</feature>
<dbReference type="Proteomes" id="UP000824469">
    <property type="component" value="Unassembled WGS sequence"/>
</dbReference>
<dbReference type="AlphaFoldDB" id="A0AA38C9R5"/>
<proteinExistence type="predicted"/>
<name>A0AA38C9R5_TAXCH</name>
<keyword evidence="3" id="KW-1185">Reference proteome</keyword>
<feature type="non-terminal residue" evidence="2">
    <location>
        <position position="112"/>
    </location>
</feature>
<organism evidence="2 3">
    <name type="scientific">Taxus chinensis</name>
    <name type="common">Chinese yew</name>
    <name type="synonym">Taxus wallichiana var. chinensis</name>
    <dbReference type="NCBI Taxonomy" id="29808"/>
    <lineage>
        <taxon>Eukaryota</taxon>
        <taxon>Viridiplantae</taxon>
        <taxon>Streptophyta</taxon>
        <taxon>Embryophyta</taxon>
        <taxon>Tracheophyta</taxon>
        <taxon>Spermatophyta</taxon>
        <taxon>Pinopsida</taxon>
        <taxon>Pinidae</taxon>
        <taxon>Conifers II</taxon>
        <taxon>Cupressales</taxon>
        <taxon>Taxaceae</taxon>
        <taxon>Taxus</taxon>
    </lineage>
</organism>
<evidence type="ECO:0000256" key="1">
    <source>
        <dbReference type="SAM" id="MobiDB-lite"/>
    </source>
</evidence>